<dbReference type="OrthoDB" id="77402at2759"/>
<proteinExistence type="predicted"/>
<evidence type="ECO:0000313" key="3">
    <source>
        <dbReference type="Proteomes" id="UP000694044"/>
    </source>
</evidence>
<dbReference type="Proteomes" id="UP000694044">
    <property type="component" value="Unassembled WGS sequence"/>
</dbReference>
<name>A0A8T1VFC3_9STRA</name>
<reference evidence="2" key="1">
    <citation type="submission" date="2021-02" db="EMBL/GenBank/DDBJ databases">
        <authorList>
            <person name="Palmer J.M."/>
        </authorList>
    </citation>
    <scope>NUCLEOTIDE SEQUENCE</scope>
    <source>
        <strain evidence="2">SCRP734</strain>
    </source>
</reference>
<keyword evidence="3" id="KW-1185">Reference proteome</keyword>
<evidence type="ECO:0000256" key="1">
    <source>
        <dbReference type="SAM" id="MobiDB-lite"/>
    </source>
</evidence>
<dbReference type="EMBL" id="JAGDFM010000393">
    <property type="protein sequence ID" value="KAG7378838.1"/>
    <property type="molecule type" value="Genomic_DNA"/>
</dbReference>
<gene>
    <name evidence="2" type="ORF">PHYPSEUDO_009463</name>
</gene>
<evidence type="ECO:0000313" key="2">
    <source>
        <dbReference type="EMBL" id="KAG7378838.1"/>
    </source>
</evidence>
<feature type="region of interest" description="Disordered" evidence="1">
    <location>
        <begin position="1"/>
        <end position="27"/>
    </location>
</feature>
<accession>A0A8T1VFC3</accession>
<protein>
    <submittedName>
        <fullName evidence="2">Uncharacterized protein</fullName>
    </submittedName>
</protein>
<comment type="caution">
    <text evidence="2">The sequence shown here is derived from an EMBL/GenBank/DDBJ whole genome shotgun (WGS) entry which is preliminary data.</text>
</comment>
<organism evidence="2 3">
    <name type="scientific">Phytophthora pseudosyringae</name>
    <dbReference type="NCBI Taxonomy" id="221518"/>
    <lineage>
        <taxon>Eukaryota</taxon>
        <taxon>Sar</taxon>
        <taxon>Stramenopiles</taxon>
        <taxon>Oomycota</taxon>
        <taxon>Peronosporomycetes</taxon>
        <taxon>Peronosporales</taxon>
        <taxon>Peronosporaceae</taxon>
        <taxon>Phytophthora</taxon>
    </lineage>
</organism>
<dbReference type="AlphaFoldDB" id="A0A8T1VFC3"/>
<sequence length="1168" mass="130613">MASRQAGEVPSQPKESKHATIPTGKTPIGCLQMHAEQRSRLLDEYFESTKLLQAVQDFMASLASTYKTQLRLPANPYPDLLKTIRMHELGRTFTLHSNCSDTSPLALTVLSGQASTPPQFQVCRVEHEQFALAIWGTKPTLELLTGTNLYGLLEVVNTAFQGLVIYKEFTDDDCQATAYGVLVGNGVLGARVQDLQPCFLELETHVFVSGVHLEKTMTVFARFLLKQLHETAHVAADFSSLPPEEAADYSGCVACDGITITPLSSSEVELSPEDAVAAVWSIDRVKESRAAFINAVKTALVSNSLITLNRYDSVKLSNFDGGYMSQVEQTFFFHFAVEGGSKPTDSKSVKSTVSRRSFLTGSRALAAGIFFHSQGALEVAARFRTAAQTALEEEERKKESQKKKQGAVHAAQSFVIVPRTRLRTGFVGILQETVDELRRIGLSSEVYRQQANYLVWCFAYSLGYLVGAHQVLEGVLCHFNRSAAMTVKLQACFAGLGTQMKRFLEESDASKSTSVLHPIRSLIRQFYREVNYASAFQDERQPSEFVETLRCVNELLLQVVRIVFSDFIRLVRTTVVLPVDPATTNTEMHLERPTTLDEIDVPRALEMAVEERKYPSAIVSEAIFAQAIVDCCLDVALESAVMNTVAIRLPPNPFIDMSSNLQVFALRQLVWRRGLQSTAPKSITKIATHRSLDLFSAEGISVCAANPKLLELVGGDQIIEVQRWLTDRHVFHEDGCKPSRGSYSVAIIPVLLVFHPLLFANARSSDIESSPCLEEIDTLEQYVLEGKEFAQARLFFVEAVRSDLRRISSSCASSQSSKAFMCWQLRAKACVLDSHGQVVIELDLSPMTTDDILAGIIEEATQAQFLLHVAIEIVEVQTQDGNSITTLRKVTKAYAFHHHPTDKQDAIGPSTLLSPLVRFRVSEYGVFFSKENALLCLQSMELPVHVCQPQGSGIPRDDWTPYASEALHYNDSFLIYELNIVHNTQSWGSLQQDWDSELTKRLILYSDICELYSVEQALRWLLNALQVKLQQLIPSQSRKEDVYSDFPPATVFNIHHRLALQIIAQMERLVVPLNHQLHFLQTISEPLAVLRKCVARWKAIQPPTEELLELLSKQQEKTPEVLPTPREDPVIITSKLVESLRTTWVLVLFFRLSYQRAFFANGGSRRGR</sequence>